<evidence type="ECO:0000256" key="5">
    <source>
        <dbReference type="ARBA" id="ARBA00022989"/>
    </source>
</evidence>
<evidence type="ECO:0000313" key="13">
    <source>
        <dbReference type="EMBL" id="RWS00940.1"/>
    </source>
</evidence>
<evidence type="ECO:0000256" key="10">
    <source>
        <dbReference type="RuleBase" id="RU000688"/>
    </source>
</evidence>
<evidence type="ECO:0000256" key="11">
    <source>
        <dbReference type="SAM" id="Phobius"/>
    </source>
</evidence>
<evidence type="ECO:0000256" key="7">
    <source>
        <dbReference type="ARBA" id="ARBA00023136"/>
    </source>
</evidence>
<keyword evidence="5 11" id="KW-1133">Transmembrane helix</keyword>
<evidence type="ECO:0000256" key="1">
    <source>
        <dbReference type="ARBA" id="ARBA00004651"/>
    </source>
</evidence>
<dbReference type="AlphaFoldDB" id="A0A443QFF9"/>
<dbReference type="PRINTS" id="PR00237">
    <property type="entry name" value="GPCRRHODOPSN"/>
</dbReference>
<feature type="transmembrane region" description="Helical" evidence="11">
    <location>
        <begin position="126"/>
        <end position="148"/>
    </location>
</feature>
<reference evidence="14" key="2">
    <citation type="submission" date="2018-11" db="EMBL/GenBank/DDBJ databases">
        <title>Trombidioid mite genomics.</title>
        <authorList>
            <person name="Dong X."/>
        </authorList>
    </citation>
    <scope>NUCLEOTIDE SEQUENCE</scope>
    <source>
        <strain evidence="14">UoL-WK</strain>
    </source>
</reference>
<name>A0A443QFF9_9ACAR</name>
<keyword evidence="9 10" id="KW-0807">Transducer</keyword>
<evidence type="ECO:0000256" key="4">
    <source>
        <dbReference type="ARBA" id="ARBA00022692"/>
    </source>
</evidence>
<feature type="domain" description="G-protein coupled receptors family 1 profile" evidence="12">
    <location>
        <begin position="31"/>
        <end position="276"/>
    </location>
</feature>
<reference evidence="14 15" key="1">
    <citation type="journal article" date="2018" name="Gigascience">
        <title>Genomes of trombidid mites reveal novel predicted allergens and laterally-transferred genes associated with secondary metabolism.</title>
        <authorList>
            <person name="Dong X."/>
            <person name="Chaisiri K."/>
            <person name="Xia D."/>
            <person name="Armstrong S.D."/>
            <person name="Fang Y."/>
            <person name="Donnelly M.J."/>
            <person name="Kadowaki T."/>
            <person name="McGarry J.W."/>
            <person name="Darby A.C."/>
            <person name="Makepeace B.L."/>
        </authorList>
    </citation>
    <scope>NUCLEOTIDE SEQUENCE [LARGE SCALE GENOMIC DNA]</scope>
    <source>
        <strain evidence="14">UoL-WK</strain>
    </source>
</reference>
<evidence type="ECO:0000313" key="15">
    <source>
        <dbReference type="Proteomes" id="UP000285301"/>
    </source>
</evidence>
<dbReference type="PROSITE" id="PS00237">
    <property type="entry name" value="G_PROTEIN_RECEP_F1_1"/>
    <property type="match status" value="1"/>
</dbReference>
<comment type="similarity">
    <text evidence="2 10">Belongs to the G-protein coupled receptor 1 family.</text>
</comment>
<comment type="caution">
    <text evidence="14">The sequence shown here is derived from an EMBL/GenBank/DDBJ whole genome shotgun (WGS) entry which is preliminary data.</text>
</comment>
<feature type="transmembrane region" description="Helical" evidence="11">
    <location>
        <begin position="51"/>
        <end position="71"/>
    </location>
</feature>
<keyword evidence="8 10" id="KW-0675">Receptor</keyword>
<dbReference type="Gene3D" id="1.20.1070.10">
    <property type="entry name" value="Rhodopsin 7-helix transmembrane proteins"/>
    <property type="match status" value="1"/>
</dbReference>
<feature type="transmembrane region" description="Helical" evidence="11">
    <location>
        <begin position="250"/>
        <end position="271"/>
    </location>
</feature>
<organism evidence="14 15">
    <name type="scientific">Dinothrombium tinctorium</name>
    <dbReference type="NCBI Taxonomy" id="1965070"/>
    <lineage>
        <taxon>Eukaryota</taxon>
        <taxon>Metazoa</taxon>
        <taxon>Ecdysozoa</taxon>
        <taxon>Arthropoda</taxon>
        <taxon>Chelicerata</taxon>
        <taxon>Arachnida</taxon>
        <taxon>Acari</taxon>
        <taxon>Acariformes</taxon>
        <taxon>Trombidiformes</taxon>
        <taxon>Prostigmata</taxon>
        <taxon>Anystina</taxon>
        <taxon>Parasitengona</taxon>
        <taxon>Trombidioidea</taxon>
        <taxon>Trombidiidae</taxon>
        <taxon>Dinothrombium</taxon>
    </lineage>
</organism>
<evidence type="ECO:0000313" key="14">
    <source>
        <dbReference type="EMBL" id="RWS01758.1"/>
    </source>
</evidence>
<dbReference type="Pfam" id="PF00001">
    <property type="entry name" value="7tm_1"/>
    <property type="match status" value="1"/>
</dbReference>
<dbReference type="GO" id="GO:0004930">
    <property type="term" value="F:G protein-coupled receptor activity"/>
    <property type="evidence" value="ECO:0007669"/>
    <property type="project" value="UniProtKB-KW"/>
</dbReference>
<dbReference type="STRING" id="1965070.A0A443QFF9"/>
<feature type="transmembrane region" description="Helical" evidence="11">
    <location>
        <begin position="20"/>
        <end position="42"/>
    </location>
</feature>
<evidence type="ECO:0000256" key="8">
    <source>
        <dbReference type="ARBA" id="ARBA00023170"/>
    </source>
</evidence>
<dbReference type="PANTHER" id="PTHR24229:SF40">
    <property type="entry name" value="ALLATOSTATIN C RECEPTOR 1-RELATED"/>
    <property type="match status" value="1"/>
</dbReference>
<dbReference type="SMART" id="SM01381">
    <property type="entry name" value="7TM_GPCR_Srsx"/>
    <property type="match status" value="1"/>
</dbReference>
<dbReference type="PANTHER" id="PTHR24229">
    <property type="entry name" value="NEUROPEPTIDES RECEPTOR"/>
    <property type="match status" value="1"/>
</dbReference>
<protein>
    <submittedName>
        <fullName evidence="14">Somatostatin receptor type 1-like protein</fullName>
    </submittedName>
</protein>
<dbReference type="InterPro" id="IPR000276">
    <property type="entry name" value="GPCR_Rhodpsn"/>
</dbReference>
<accession>A0A443QFF9</accession>
<dbReference type="GO" id="GO:0043005">
    <property type="term" value="C:neuron projection"/>
    <property type="evidence" value="ECO:0007669"/>
    <property type="project" value="TreeGrafter"/>
</dbReference>
<sequence>MELIEYQMFLDEVWKISVIAYWVVFGFGIIGNILVLSVILIFSKMKTVTNIYIFNLALVDILSLSTIPIFVRNQWTFGPTICKVYTTAMTIFDFSGSFLVAALSADRYLAICRPHTANACRTKAGATLVNILVWVMSAVFAMPLFVFADTKHNKEGGTTCKVYWPDVDIINGTKVQFIYLFTFGFLIPFAFIVTFYFLILCKIRNLDSPKSRTRRRRVTFLVLTLITVFMICWLPYWVNHIILAFVDAPISLPIAIFSLVAAWLSFTNSAINPLIYGFTNKNFQDHFLKLFKCGEECKDQPLNRTQSAGFSYYGSGKTEPSHSFVFKPVSDLEPNEPSVVTQISELDLPKDFEGKSFENK</sequence>
<comment type="subcellular location">
    <subcellularLocation>
        <location evidence="1">Cell membrane</location>
        <topology evidence="1">Multi-pass membrane protein</topology>
    </subcellularLocation>
</comment>
<dbReference type="EMBL" id="NCKU01010160">
    <property type="protein sequence ID" value="RWS00940.1"/>
    <property type="molecule type" value="Genomic_DNA"/>
</dbReference>
<evidence type="ECO:0000256" key="2">
    <source>
        <dbReference type="ARBA" id="ARBA00010663"/>
    </source>
</evidence>
<keyword evidence="6 10" id="KW-0297">G-protein coupled receptor</keyword>
<dbReference type="OrthoDB" id="6076970at2759"/>
<proteinExistence type="inferred from homology"/>
<feature type="transmembrane region" description="Helical" evidence="11">
    <location>
        <begin position="220"/>
        <end position="238"/>
    </location>
</feature>
<evidence type="ECO:0000256" key="6">
    <source>
        <dbReference type="ARBA" id="ARBA00023040"/>
    </source>
</evidence>
<keyword evidence="7 11" id="KW-0472">Membrane</keyword>
<feature type="transmembrane region" description="Helical" evidence="11">
    <location>
        <begin position="177"/>
        <end position="199"/>
    </location>
</feature>
<feature type="transmembrane region" description="Helical" evidence="11">
    <location>
        <begin position="83"/>
        <end position="105"/>
    </location>
</feature>
<dbReference type="InterPro" id="IPR017452">
    <property type="entry name" value="GPCR_Rhodpsn_7TM"/>
</dbReference>
<keyword evidence="3" id="KW-1003">Cell membrane</keyword>
<evidence type="ECO:0000256" key="3">
    <source>
        <dbReference type="ARBA" id="ARBA00022475"/>
    </source>
</evidence>
<dbReference type="SUPFAM" id="SSF81321">
    <property type="entry name" value="Family A G protein-coupled receptor-like"/>
    <property type="match status" value="1"/>
</dbReference>
<dbReference type="GO" id="GO:0042277">
    <property type="term" value="F:peptide binding"/>
    <property type="evidence" value="ECO:0007669"/>
    <property type="project" value="TreeGrafter"/>
</dbReference>
<dbReference type="EMBL" id="NCKU01008671">
    <property type="protein sequence ID" value="RWS01758.1"/>
    <property type="molecule type" value="Genomic_DNA"/>
</dbReference>
<keyword evidence="4 10" id="KW-0812">Transmembrane</keyword>
<evidence type="ECO:0000256" key="9">
    <source>
        <dbReference type="ARBA" id="ARBA00023224"/>
    </source>
</evidence>
<dbReference type="Proteomes" id="UP000285301">
    <property type="component" value="Unassembled WGS sequence"/>
</dbReference>
<evidence type="ECO:0000259" key="12">
    <source>
        <dbReference type="PROSITE" id="PS50262"/>
    </source>
</evidence>
<dbReference type="GO" id="GO:0005886">
    <property type="term" value="C:plasma membrane"/>
    <property type="evidence" value="ECO:0007669"/>
    <property type="project" value="UniProtKB-SubCell"/>
</dbReference>
<gene>
    <name evidence="13" type="ORF">B4U79_07785</name>
    <name evidence="14" type="ORF">B4U79_10190</name>
</gene>
<dbReference type="PROSITE" id="PS50262">
    <property type="entry name" value="G_PROTEIN_RECEP_F1_2"/>
    <property type="match status" value="1"/>
</dbReference>
<keyword evidence="15" id="KW-1185">Reference proteome</keyword>